<organism evidence="1 2">
    <name type="scientific">Champsocephalus esox</name>
    <name type="common">pike icefish</name>
    <dbReference type="NCBI Taxonomy" id="159716"/>
    <lineage>
        <taxon>Eukaryota</taxon>
        <taxon>Metazoa</taxon>
        <taxon>Chordata</taxon>
        <taxon>Craniata</taxon>
        <taxon>Vertebrata</taxon>
        <taxon>Euteleostomi</taxon>
        <taxon>Actinopterygii</taxon>
        <taxon>Neopterygii</taxon>
        <taxon>Teleostei</taxon>
        <taxon>Neoteleostei</taxon>
        <taxon>Acanthomorphata</taxon>
        <taxon>Eupercaria</taxon>
        <taxon>Perciformes</taxon>
        <taxon>Notothenioidei</taxon>
        <taxon>Channichthyidae</taxon>
        <taxon>Champsocephalus</taxon>
    </lineage>
</organism>
<accession>A0AAN8HE30</accession>
<dbReference type="AlphaFoldDB" id="A0AAN8HE30"/>
<comment type="caution">
    <text evidence="1">The sequence shown here is derived from an EMBL/GenBank/DDBJ whole genome shotgun (WGS) entry which is preliminary data.</text>
</comment>
<reference evidence="1 2" key="1">
    <citation type="journal article" date="2023" name="Mol. Biol. Evol.">
        <title>Genomics of Secondarily Temperate Adaptation in the Only Non-Antarctic Icefish.</title>
        <authorList>
            <person name="Rivera-Colon A.G."/>
            <person name="Rayamajhi N."/>
            <person name="Minhas B.F."/>
            <person name="Madrigal G."/>
            <person name="Bilyk K.T."/>
            <person name="Yoon V."/>
            <person name="Hune M."/>
            <person name="Gregory S."/>
            <person name="Cheng C.H.C."/>
            <person name="Catchen J.M."/>
        </authorList>
    </citation>
    <scope>NUCLEOTIDE SEQUENCE [LARGE SCALE GENOMIC DNA]</scope>
    <source>
        <strain evidence="1">JC2023a</strain>
    </source>
</reference>
<name>A0AAN8HE30_9TELE</name>
<gene>
    <name evidence="1" type="ORF">CesoFtcFv8_003113</name>
</gene>
<evidence type="ECO:0000313" key="2">
    <source>
        <dbReference type="Proteomes" id="UP001335648"/>
    </source>
</evidence>
<sequence length="119" mass="13047">MSGRVHARVEEEDQALLTCTPSHPAMHLNLPSAADTHLWVVTVVTTSCCSEDACCLLSSTRCSRMGLSFVAHVTVTYLAPATEQRQARGSHQHNNSHTPAPMTCTRSIRLFILPNLIHI</sequence>
<keyword evidence="2" id="KW-1185">Reference proteome</keyword>
<evidence type="ECO:0000313" key="1">
    <source>
        <dbReference type="EMBL" id="KAK5909159.1"/>
    </source>
</evidence>
<dbReference type="Proteomes" id="UP001335648">
    <property type="component" value="Unassembled WGS sequence"/>
</dbReference>
<proteinExistence type="predicted"/>
<dbReference type="EMBL" id="JAULUE010002048">
    <property type="protein sequence ID" value="KAK5909159.1"/>
    <property type="molecule type" value="Genomic_DNA"/>
</dbReference>
<protein>
    <submittedName>
        <fullName evidence="1">Uncharacterized protein</fullName>
    </submittedName>
</protein>